<dbReference type="PROSITE" id="PS50012">
    <property type="entry name" value="RCC1_3"/>
    <property type="match status" value="6"/>
</dbReference>
<evidence type="ECO:0000256" key="2">
    <source>
        <dbReference type="ARBA" id="ARBA00022737"/>
    </source>
</evidence>
<gene>
    <name evidence="6" type="ORF">CYLTODRAFT_488692</name>
</gene>
<dbReference type="InterPro" id="IPR051553">
    <property type="entry name" value="Ran_GTPase-activating"/>
</dbReference>
<dbReference type="InterPro" id="IPR009091">
    <property type="entry name" value="RCC1/BLIP-II"/>
</dbReference>
<dbReference type="PRINTS" id="PR00633">
    <property type="entry name" value="RCCNDNSATION"/>
</dbReference>
<keyword evidence="7" id="KW-1185">Reference proteome</keyword>
<feature type="domain" description="RCC1-like" evidence="5">
    <location>
        <begin position="112"/>
        <end position="534"/>
    </location>
</feature>
<dbReference type="GO" id="GO:0005085">
    <property type="term" value="F:guanyl-nucleotide exchange factor activity"/>
    <property type="evidence" value="ECO:0007669"/>
    <property type="project" value="TreeGrafter"/>
</dbReference>
<dbReference type="PANTHER" id="PTHR45982:SF1">
    <property type="entry name" value="REGULATOR OF CHROMOSOME CONDENSATION"/>
    <property type="match status" value="1"/>
</dbReference>
<dbReference type="InterPro" id="IPR058923">
    <property type="entry name" value="RCC1-like_dom"/>
</dbReference>
<reference evidence="6 7" key="1">
    <citation type="journal article" date="2015" name="Fungal Genet. Biol.">
        <title>Evolution of novel wood decay mechanisms in Agaricales revealed by the genome sequences of Fistulina hepatica and Cylindrobasidium torrendii.</title>
        <authorList>
            <person name="Floudas D."/>
            <person name="Held B.W."/>
            <person name="Riley R."/>
            <person name="Nagy L.G."/>
            <person name="Koehler G."/>
            <person name="Ransdell A.S."/>
            <person name="Younus H."/>
            <person name="Chow J."/>
            <person name="Chiniquy J."/>
            <person name="Lipzen A."/>
            <person name="Tritt A."/>
            <person name="Sun H."/>
            <person name="Haridas S."/>
            <person name="LaButti K."/>
            <person name="Ohm R.A."/>
            <person name="Kues U."/>
            <person name="Blanchette R.A."/>
            <person name="Grigoriev I.V."/>
            <person name="Minto R.E."/>
            <person name="Hibbett D.S."/>
        </authorList>
    </citation>
    <scope>NUCLEOTIDE SEQUENCE [LARGE SCALE GENOMIC DNA]</scope>
    <source>
        <strain evidence="6 7">FP15055 ss-10</strain>
    </source>
</reference>
<dbReference type="OrthoDB" id="61110at2759"/>
<feature type="compositionally biased region" description="Low complexity" evidence="4">
    <location>
        <begin position="28"/>
        <end position="40"/>
    </location>
</feature>
<evidence type="ECO:0000313" key="6">
    <source>
        <dbReference type="EMBL" id="KIY69747.1"/>
    </source>
</evidence>
<protein>
    <submittedName>
        <fullName evidence="6">RCC1/BLIP-II protein</fullName>
    </submittedName>
</protein>
<dbReference type="AlphaFoldDB" id="A0A0D7BGZ4"/>
<proteinExistence type="predicted"/>
<evidence type="ECO:0000259" key="5">
    <source>
        <dbReference type="Pfam" id="PF25390"/>
    </source>
</evidence>
<dbReference type="PANTHER" id="PTHR45982">
    <property type="entry name" value="REGULATOR OF CHROMOSOME CONDENSATION"/>
    <property type="match status" value="1"/>
</dbReference>
<dbReference type="PROSITE" id="PS00626">
    <property type="entry name" value="RCC1_2"/>
    <property type="match status" value="3"/>
</dbReference>
<organism evidence="6 7">
    <name type="scientific">Cylindrobasidium torrendii FP15055 ss-10</name>
    <dbReference type="NCBI Taxonomy" id="1314674"/>
    <lineage>
        <taxon>Eukaryota</taxon>
        <taxon>Fungi</taxon>
        <taxon>Dikarya</taxon>
        <taxon>Basidiomycota</taxon>
        <taxon>Agaricomycotina</taxon>
        <taxon>Agaricomycetes</taxon>
        <taxon>Agaricomycetidae</taxon>
        <taxon>Agaricales</taxon>
        <taxon>Marasmiineae</taxon>
        <taxon>Physalacriaceae</taxon>
        <taxon>Cylindrobasidium</taxon>
    </lineage>
</organism>
<evidence type="ECO:0000256" key="4">
    <source>
        <dbReference type="SAM" id="MobiDB-lite"/>
    </source>
</evidence>
<feature type="repeat" description="RCC1" evidence="3">
    <location>
        <begin position="424"/>
        <end position="486"/>
    </location>
</feature>
<evidence type="ECO:0000256" key="1">
    <source>
        <dbReference type="ARBA" id="ARBA00022658"/>
    </source>
</evidence>
<dbReference type="PROSITE" id="PS00625">
    <property type="entry name" value="RCC1_1"/>
    <property type="match status" value="1"/>
</dbReference>
<dbReference type="Proteomes" id="UP000054007">
    <property type="component" value="Unassembled WGS sequence"/>
</dbReference>
<keyword evidence="2" id="KW-0677">Repeat</keyword>
<dbReference type="EMBL" id="KN880479">
    <property type="protein sequence ID" value="KIY69747.1"/>
    <property type="molecule type" value="Genomic_DNA"/>
</dbReference>
<evidence type="ECO:0000256" key="3">
    <source>
        <dbReference type="PROSITE-ProRule" id="PRU00235"/>
    </source>
</evidence>
<accession>A0A0D7BGZ4</accession>
<dbReference type="Pfam" id="PF25390">
    <property type="entry name" value="WD40_RLD"/>
    <property type="match status" value="1"/>
</dbReference>
<feature type="repeat" description="RCC1" evidence="3">
    <location>
        <begin position="363"/>
        <end position="423"/>
    </location>
</feature>
<dbReference type="Gene3D" id="2.130.10.30">
    <property type="entry name" value="Regulator of chromosome condensation 1/beta-lactamase-inhibitor protein II"/>
    <property type="match status" value="1"/>
</dbReference>
<name>A0A0D7BGZ4_9AGAR</name>
<dbReference type="GO" id="GO:0005737">
    <property type="term" value="C:cytoplasm"/>
    <property type="evidence" value="ECO:0007669"/>
    <property type="project" value="TreeGrafter"/>
</dbReference>
<keyword evidence="1" id="KW-0344">Guanine-nucleotide releasing factor</keyword>
<feature type="repeat" description="RCC1" evidence="3">
    <location>
        <begin position="306"/>
        <end position="362"/>
    </location>
</feature>
<feature type="repeat" description="RCC1" evidence="3">
    <location>
        <begin position="245"/>
        <end position="305"/>
    </location>
</feature>
<dbReference type="SUPFAM" id="SSF50985">
    <property type="entry name" value="RCC1/BLIP-II"/>
    <property type="match status" value="1"/>
</dbReference>
<feature type="region of interest" description="Disordered" evidence="4">
    <location>
        <begin position="1"/>
        <end position="110"/>
    </location>
</feature>
<dbReference type="InterPro" id="IPR000408">
    <property type="entry name" value="Reg_chr_condens"/>
</dbReference>
<feature type="repeat" description="RCC1" evidence="3">
    <location>
        <begin position="111"/>
        <end position="175"/>
    </location>
</feature>
<dbReference type="STRING" id="1314674.A0A0D7BGZ4"/>
<feature type="repeat" description="RCC1" evidence="3">
    <location>
        <begin position="487"/>
        <end position="539"/>
    </location>
</feature>
<sequence length="540" mass="57333">MSTDAPRRSARAAAKPAAPPPAPKPKAKAAAPKSKTAATKPKSKKRASPDAEEEDEHSTKRSKSEDSEEAPAPKPKAKKEPPAKKPAPVHVQTKPYLNPLPSPPEHQRPGLQLFAWGAGNFGQFGMGPDVLCEIDKPKKHPWAEEQMTKGTFGSEGAGLESAAAGGMHSLFIDEAGTVWSCGLNDDAALGRDTAQVPDPEKPDAFLDVDELTAWPHPLQSLKDENFRAVQVVAGDSICAAVSAEGELRVWGSFRVNEGSLGFASGLRHQFQPVPINLELSHKPGDAEKVASLASGGNHVIVLTTHGNIYSWGAGEQAQLGRRVLERRKIHGTVPEKVTLGTRGRKGKIVGAGMYHSFAVDHDGEVWGWGLNTMGQLGTGHTSENDSVVQLPKKVTGLSPKELGGASVVQIAGGEHHSLFLTSNGKVYACGRSNAGQLGLPADAMKNAPNDDFLPEPIHVPFPDDEEDDPVVYISVGTHNNLAVTSDGAMYCWGQGTQGELGVPDVEVRTPRVVVRREGGSWAAVQVACGGQHTLGLFRKK</sequence>
<evidence type="ECO:0000313" key="7">
    <source>
        <dbReference type="Proteomes" id="UP000054007"/>
    </source>
</evidence>